<organism evidence="6">
    <name type="scientific">Hellea balneolensis</name>
    <dbReference type="NCBI Taxonomy" id="287478"/>
    <lineage>
        <taxon>Bacteria</taxon>
        <taxon>Pseudomonadati</taxon>
        <taxon>Pseudomonadota</taxon>
        <taxon>Alphaproteobacteria</taxon>
        <taxon>Maricaulales</taxon>
        <taxon>Robiginitomaculaceae</taxon>
        <taxon>Hellea</taxon>
    </lineage>
</organism>
<dbReference type="PROSITE" id="PS51503">
    <property type="entry name" value="HIG1"/>
    <property type="match status" value="1"/>
</dbReference>
<keyword evidence="1 4" id="KW-0812">Transmembrane</keyword>
<gene>
    <name evidence="6" type="ORF">ENJ46_03350</name>
</gene>
<evidence type="ECO:0000259" key="5">
    <source>
        <dbReference type="PROSITE" id="PS51503"/>
    </source>
</evidence>
<protein>
    <submittedName>
        <fullName evidence="6">Twin transmembrane helix small protein</fullName>
    </submittedName>
</protein>
<dbReference type="EMBL" id="DRMN01000223">
    <property type="protein sequence ID" value="HFB54937.1"/>
    <property type="molecule type" value="Genomic_DNA"/>
</dbReference>
<name>A0A7C3GL39_9PROT</name>
<evidence type="ECO:0000256" key="1">
    <source>
        <dbReference type="ARBA" id="ARBA00022692"/>
    </source>
</evidence>
<proteinExistence type="predicted"/>
<feature type="transmembrane region" description="Helical" evidence="4">
    <location>
        <begin position="44"/>
        <end position="60"/>
    </location>
</feature>
<keyword evidence="3 4" id="KW-0472">Membrane</keyword>
<dbReference type="Proteomes" id="UP000886042">
    <property type="component" value="Unassembled WGS sequence"/>
</dbReference>
<dbReference type="Gene3D" id="6.10.140.1320">
    <property type="match status" value="1"/>
</dbReference>
<dbReference type="InterPro" id="IPR007667">
    <property type="entry name" value="Hypoxia_induced_domain"/>
</dbReference>
<sequence>MLLNILMAVALLTVLGTLVLGMINLVKPGEEAQLKSNKLMRWRVIAQACAIGIFMLVVAVKKQNGG</sequence>
<keyword evidence="2 4" id="KW-1133">Transmembrane helix</keyword>
<comment type="caution">
    <text evidence="6">The sequence shown here is derived from an EMBL/GenBank/DDBJ whole genome shotgun (WGS) entry which is preliminary data.</text>
</comment>
<evidence type="ECO:0000256" key="3">
    <source>
        <dbReference type="ARBA" id="ARBA00023136"/>
    </source>
</evidence>
<reference evidence="6" key="1">
    <citation type="journal article" date="2020" name="mSystems">
        <title>Genome- and Community-Level Interaction Insights into Carbon Utilization and Element Cycling Functions of Hydrothermarchaeota in Hydrothermal Sediment.</title>
        <authorList>
            <person name="Zhou Z."/>
            <person name="Liu Y."/>
            <person name="Xu W."/>
            <person name="Pan J."/>
            <person name="Luo Z.H."/>
            <person name="Li M."/>
        </authorList>
    </citation>
    <scope>NUCLEOTIDE SEQUENCE [LARGE SCALE GENOMIC DNA]</scope>
    <source>
        <strain evidence="6">HyVt-489</strain>
    </source>
</reference>
<evidence type="ECO:0000256" key="2">
    <source>
        <dbReference type="ARBA" id="ARBA00022989"/>
    </source>
</evidence>
<accession>A0A7C3GL39</accession>
<dbReference type="Pfam" id="PF04588">
    <property type="entry name" value="HIG_1_N"/>
    <property type="match status" value="1"/>
</dbReference>
<dbReference type="AlphaFoldDB" id="A0A7C3GL39"/>
<feature type="domain" description="HIG1" evidence="5">
    <location>
        <begin position="1"/>
        <end position="66"/>
    </location>
</feature>
<evidence type="ECO:0000313" key="6">
    <source>
        <dbReference type="EMBL" id="HFB54937.1"/>
    </source>
</evidence>
<evidence type="ECO:0000256" key="4">
    <source>
        <dbReference type="SAM" id="Phobius"/>
    </source>
</evidence>
<dbReference type="NCBIfam" id="NF033233">
    <property type="entry name" value="twin_helix"/>
    <property type="match status" value="1"/>
</dbReference>